<accession>A0A2S2PPR0</accession>
<dbReference type="AlphaFoldDB" id="A0A2S2PPR0"/>
<dbReference type="InterPro" id="IPR000477">
    <property type="entry name" value="RT_dom"/>
</dbReference>
<dbReference type="CDD" id="cd01650">
    <property type="entry name" value="RT_nLTR_like"/>
    <property type="match status" value="1"/>
</dbReference>
<dbReference type="EMBL" id="GGMR01018833">
    <property type="protein sequence ID" value="MBY31452.1"/>
    <property type="molecule type" value="Transcribed_RNA"/>
</dbReference>
<keyword evidence="2" id="KW-0695">RNA-directed DNA polymerase</keyword>
<keyword evidence="2" id="KW-0808">Transferase</keyword>
<evidence type="ECO:0000259" key="1">
    <source>
        <dbReference type="PROSITE" id="PS50878"/>
    </source>
</evidence>
<keyword evidence="2" id="KW-0548">Nucleotidyltransferase</keyword>
<reference evidence="2" key="1">
    <citation type="submission" date="2018-04" db="EMBL/GenBank/DDBJ databases">
        <title>Transcriptome of Schizaphis graminum biotype I.</title>
        <authorList>
            <person name="Scully E.D."/>
            <person name="Geib S.M."/>
            <person name="Palmer N.A."/>
            <person name="Koch K."/>
            <person name="Bradshaw J."/>
            <person name="Heng-Moss T."/>
            <person name="Sarath G."/>
        </authorList>
    </citation>
    <scope>NUCLEOTIDE SEQUENCE</scope>
</reference>
<organism evidence="2">
    <name type="scientific">Schizaphis graminum</name>
    <name type="common">Green bug aphid</name>
    <dbReference type="NCBI Taxonomy" id="13262"/>
    <lineage>
        <taxon>Eukaryota</taxon>
        <taxon>Metazoa</taxon>
        <taxon>Ecdysozoa</taxon>
        <taxon>Arthropoda</taxon>
        <taxon>Hexapoda</taxon>
        <taxon>Insecta</taxon>
        <taxon>Pterygota</taxon>
        <taxon>Neoptera</taxon>
        <taxon>Paraneoptera</taxon>
        <taxon>Hemiptera</taxon>
        <taxon>Sternorrhyncha</taxon>
        <taxon>Aphidomorpha</taxon>
        <taxon>Aphidoidea</taxon>
        <taxon>Aphididae</taxon>
        <taxon>Aphidini</taxon>
        <taxon>Schizaphis</taxon>
    </lineage>
</organism>
<dbReference type="PANTHER" id="PTHR33332">
    <property type="entry name" value="REVERSE TRANSCRIPTASE DOMAIN-CONTAINING PROTEIN"/>
    <property type="match status" value="1"/>
</dbReference>
<proteinExistence type="predicted"/>
<name>A0A2S2PPR0_SCHGA</name>
<sequence>MSYNNVEANTGIDIVNLFKQHFSNVYKLNNSINYEANNNYNISGNSLLSINSINIPLMEVFNELWTIKPNHSTGPDNISPKFLKETAFILSPIITFLYNKSIQTGIFPNTWKYSFISPIFKKGDKSLVTNYRPISKISILPKIFSKLVNKIIFPLCNHILINEQHGFRPKRSTITNLCLFKNSILDSFVDKAQIDVIYTDFEKAFDRVNHSLLIYKLKLYGFRDPLLSWLNSFLINRIQVVKYENFISNSINVLSGVPQGDHLSPLLFSFFINDINKVLNYSKCLLFADDTKIFKKIKCIDDSLELQADLDNIYKWCIRNGMSLNIDKCSIISYSLKKNTILNNYVLHNTNLTRKYIIEDLGVSFDSKLSFNNHVDFIRNKSYMKLGLLKRMCSDFNDSSVLKILYYSLVRSHIDYASLIWHSDSICQNQSLSSIQNNFLRYLSFKCRFERLPHSGYINISTFFNITPLNSRFKILNLKFLFKLLHNLIDCPELLERINFNVNIKNSRNKHPFYLSIIKTNYMSYYPAIILMSCGNFFNNLDLFNMTLNSLNCYF</sequence>
<dbReference type="SUPFAM" id="SSF56672">
    <property type="entry name" value="DNA/RNA polymerases"/>
    <property type="match status" value="1"/>
</dbReference>
<feature type="domain" description="Reverse transcriptase" evidence="1">
    <location>
        <begin position="100"/>
        <end position="365"/>
    </location>
</feature>
<evidence type="ECO:0000313" key="2">
    <source>
        <dbReference type="EMBL" id="MBY31452.1"/>
    </source>
</evidence>
<dbReference type="GO" id="GO:0003964">
    <property type="term" value="F:RNA-directed DNA polymerase activity"/>
    <property type="evidence" value="ECO:0007669"/>
    <property type="project" value="UniProtKB-KW"/>
</dbReference>
<dbReference type="InterPro" id="IPR043502">
    <property type="entry name" value="DNA/RNA_pol_sf"/>
</dbReference>
<protein>
    <submittedName>
        <fullName evidence="2">Putative RNA-directed DNA polymerase</fullName>
    </submittedName>
</protein>
<gene>
    <name evidence="2" type="ORF">g.161064</name>
</gene>
<dbReference type="Pfam" id="PF00078">
    <property type="entry name" value="RVT_1"/>
    <property type="match status" value="1"/>
</dbReference>
<dbReference type="PROSITE" id="PS50878">
    <property type="entry name" value="RT_POL"/>
    <property type="match status" value="1"/>
</dbReference>